<dbReference type="PANTHER" id="PTHR12243:SF60">
    <property type="entry name" value="SI:CH211-15D5.12-RELATED"/>
    <property type="match status" value="1"/>
</dbReference>
<dbReference type="GO" id="GO:0006357">
    <property type="term" value="P:regulation of transcription by RNA polymerase II"/>
    <property type="evidence" value="ECO:0000318"/>
    <property type="project" value="GO_Central"/>
</dbReference>
<dbReference type="InterPro" id="IPR004210">
    <property type="entry name" value="BESS_motif"/>
</dbReference>
<dbReference type="InterPro" id="IPR006578">
    <property type="entry name" value="MADF-dom"/>
</dbReference>
<feature type="compositionally biased region" description="Low complexity" evidence="2">
    <location>
        <begin position="124"/>
        <end position="146"/>
    </location>
</feature>
<reference evidence="5 6" key="1">
    <citation type="journal article" date="2013" name="Nature">
        <title>The zebrafish reference genome sequence and its relationship to the human genome.</title>
        <authorList>
            <consortium name="Genome Reference Consortium Zebrafish"/>
            <person name="Howe K."/>
            <person name="Clark M.D."/>
            <person name="Torroja C.F."/>
            <person name="Torrance J."/>
            <person name="Berthelot C."/>
            <person name="Muffato M."/>
            <person name="Collins J.E."/>
            <person name="Humphray S."/>
            <person name="McLaren K."/>
            <person name="Matthews L."/>
            <person name="McLaren S."/>
            <person name="Sealy I."/>
            <person name="Caccamo M."/>
            <person name="Churcher C."/>
            <person name="Scott C."/>
            <person name="Barrett J.C."/>
            <person name="Koch R."/>
            <person name="Rauch G.J."/>
            <person name="White S."/>
            <person name="Chow W."/>
            <person name="Kilian B."/>
            <person name="Quintais L.T."/>
            <person name="Guerra-Assuncao J.A."/>
            <person name="Zhou Y."/>
            <person name="Gu Y."/>
            <person name="Yen J."/>
            <person name="Vogel J.H."/>
            <person name="Eyre T."/>
            <person name="Redmond S."/>
            <person name="Banerjee R."/>
            <person name="Chi J."/>
            <person name="Fu B."/>
            <person name="Langley E."/>
            <person name="Maguire S.F."/>
            <person name="Laird G.K."/>
            <person name="Lloyd D."/>
            <person name="Kenyon E."/>
            <person name="Donaldson S."/>
            <person name="Sehra H."/>
            <person name="Almeida-King J."/>
            <person name="Loveland J."/>
            <person name="Trevanion S."/>
            <person name="Jones M."/>
            <person name="Quail M."/>
            <person name="Willey D."/>
            <person name="Hunt A."/>
            <person name="Burton J."/>
            <person name="Sims S."/>
            <person name="McLay K."/>
            <person name="Plumb B."/>
            <person name="Davis J."/>
            <person name="Clee C."/>
            <person name="Oliver K."/>
            <person name="Clark R."/>
            <person name="Riddle C."/>
            <person name="Elliot D."/>
            <person name="Eliott D."/>
            <person name="Threadgold G."/>
            <person name="Harden G."/>
            <person name="Ware D."/>
            <person name="Begum S."/>
            <person name="Mortimore B."/>
            <person name="Mortimer B."/>
            <person name="Kerry G."/>
            <person name="Heath P."/>
            <person name="Phillimore B."/>
            <person name="Tracey A."/>
            <person name="Corby N."/>
            <person name="Dunn M."/>
            <person name="Johnson C."/>
            <person name="Wood J."/>
            <person name="Clark S."/>
            <person name="Pelan S."/>
            <person name="Griffiths G."/>
            <person name="Smith M."/>
            <person name="Glithero R."/>
            <person name="Howden P."/>
            <person name="Barker N."/>
            <person name="Lloyd C."/>
            <person name="Stevens C."/>
            <person name="Harley J."/>
            <person name="Holt K."/>
            <person name="Panagiotidis G."/>
            <person name="Lovell J."/>
            <person name="Beasley H."/>
            <person name="Henderson C."/>
            <person name="Gordon D."/>
            <person name="Auger K."/>
            <person name="Wright D."/>
            <person name="Collins J."/>
            <person name="Raisen C."/>
            <person name="Dyer L."/>
            <person name="Leung K."/>
            <person name="Robertson L."/>
            <person name="Ambridge K."/>
            <person name="Leongamornlert D."/>
            <person name="McGuire S."/>
            <person name="Gilderthorp R."/>
            <person name="Griffiths C."/>
            <person name="Manthravadi D."/>
            <person name="Nichol S."/>
            <person name="Barker G."/>
            <person name="Whitehead S."/>
            <person name="Kay M."/>
            <person name="Brown J."/>
            <person name="Murnane C."/>
            <person name="Gray E."/>
            <person name="Humphries M."/>
            <person name="Sycamore N."/>
            <person name="Barker D."/>
            <person name="Saunders D."/>
            <person name="Wallis J."/>
            <person name="Babbage A."/>
            <person name="Hammond S."/>
            <person name="Mashreghi-Mohammadi M."/>
            <person name="Barr L."/>
            <person name="Martin S."/>
            <person name="Wray P."/>
            <person name="Ellington A."/>
            <person name="Matthews N."/>
            <person name="Ellwood M."/>
            <person name="Woodmansey R."/>
            <person name="Clark G."/>
            <person name="Cooper J."/>
            <person name="Cooper J."/>
            <person name="Tromans A."/>
            <person name="Grafham D."/>
            <person name="Skuce C."/>
            <person name="Pandian R."/>
            <person name="Andrews R."/>
            <person name="Harrison E."/>
            <person name="Kimberley A."/>
            <person name="Garnett J."/>
            <person name="Fosker N."/>
            <person name="Hall R."/>
            <person name="Garner P."/>
            <person name="Kelly D."/>
            <person name="Bird C."/>
            <person name="Palmer S."/>
            <person name="Gehring I."/>
            <person name="Berger A."/>
            <person name="Dooley C.M."/>
            <person name="Ersan-Urun Z."/>
            <person name="Eser C."/>
            <person name="Geiger H."/>
            <person name="Geisler M."/>
            <person name="Karotki L."/>
            <person name="Kirn A."/>
            <person name="Konantz J."/>
            <person name="Konantz M."/>
            <person name="Oberlander M."/>
            <person name="Rudolph-Geiger S."/>
            <person name="Teucke M."/>
            <person name="Lanz C."/>
            <person name="Raddatz G."/>
            <person name="Osoegawa K."/>
            <person name="Zhu B."/>
            <person name="Rapp A."/>
            <person name="Widaa S."/>
            <person name="Langford C."/>
            <person name="Yang F."/>
            <person name="Schuster S.C."/>
            <person name="Carter N.P."/>
            <person name="Harrow J."/>
            <person name="Ning Z."/>
            <person name="Herrero J."/>
            <person name="Searle S.M."/>
            <person name="Enright A."/>
            <person name="Geisler R."/>
            <person name="Plasterk R.H."/>
            <person name="Lee C."/>
            <person name="Westerfield M."/>
            <person name="de Jong P.J."/>
            <person name="Zon L.I."/>
            <person name="Postlethwait J.H."/>
            <person name="Nusslein-Volhard C."/>
            <person name="Hubbard T.J."/>
            <person name="Roest Crollius H."/>
            <person name="Rogers J."/>
            <person name="Stemple D.L."/>
        </authorList>
    </citation>
    <scope>NUCLEOTIDE SEQUENCE [LARGE SCALE GENOMIC DNA]</scope>
    <source>
        <strain evidence="5">Tuebingen</strain>
    </source>
</reference>
<organism evidence="6 8">
    <name type="scientific">Danio rerio</name>
    <name type="common">Zebrafish</name>
    <name type="synonym">Brachydanio rerio</name>
    <dbReference type="NCBI Taxonomy" id="7955"/>
    <lineage>
        <taxon>Eukaryota</taxon>
        <taxon>Metazoa</taxon>
        <taxon>Chordata</taxon>
        <taxon>Craniata</taxon>
        <taxon>Vertebrata</taxon>
        <taxon>Euteleostomi</taxon>
        <taxon>Actinopterygii</taxon>
        <taxon>Neopterygii</taxon>
        <taxon>Teleostei</taxon>
        <taxon>Ostariophysi</taxon>
        <taxon>Cypriniformes</taxon>
        <taxon>Danionidae</taxon>
        <taxon>Danioninae</taxon>
        <taxon>Danio</taxon>
    </lineage>
</organism>
<accession>A0A0R4IRI8</accession>
<evidence type="ECO:0000259" key="3">
    <source>
        <dbReference type="PROSITE" id="PS51029"/>
    </source>
</evidence>
<proteinExistence type="predicted"/>
<evidence type="ECO:0000313" key="7">
    <source>
        <dbReference type="RefSeq" id="XP_021323091.1"/>
    </source>
</evidence>
<feature type="domain" description="BESS" evidence="4">
    <location>
        <begin position="236"/>
        <end position="275"/>
    </location>
</feature>
<dbReference type="Pfam" id="PF10545">
    <property type="entry name" value="MADF_DNA_bdg"/>
    <property type="match status" value="1"/>
</dbReference>
<dbReference type="GO" id="GO:0003677">
    <property type="term" value="F:DNA binding"/>
    <property type="evidence" value="ECO:0007669"/>
    <property type="project" value="InterPro"/>
</dbReference>
<dbReference type="Bgee" id="ENSDARG00000097385">
    <property type="expression patterns" value="Expressed in mature ovarian follicle and 20 other cell types or tissues"/>
</dbReference>
<comment type="subcellular location">
    <subcellularLocation>
        <location evidence="1">Nucleus</location>
    </subcellularLocation>
</comment>
<dbReference type="Ensembl" id="ENSDART00000156061.3">
    <property type="protein sequence ID" value="ENSDARP00000137407.1"/>
    <property type="gene ID" value="ENSDARG00000097385.3"/>
</dbReference>
<dbReference type="GO" id="GO:0005634">
    <property type="term" value="C:nucleus"/>
    <property type="evidence" value="ECO:0000318"/>
    <property type="project" value="GO_Central"/>
</dbReference>
<dbReference type="GeneID" id="110438041"/>
<evidence type="ECO:0000313" key="5">
    <source>
        <dbReference type="Ensembl" id="ENSDARP00000137407"/>
    </source>
</evidence>
<dbReference type="RefSeq" id="XP_021328838.1">
    <property type="nucleotide sequence ID" value="XM_021473163.2"/>
</dbReference>
<evidence type="ECO:0000313" key="6">
    <source>
        <dbReference type="Proteomes" id="UP000000437"/>
    </source>
</evidence>
<dbReference type="SMART" id="SM00595">
    <property type="entry name" value="MADF"/>
    <property type="match status" value="1"/>
</dbReference>
<feature type="domain" description="MADF" evidence="3">
    <location>
        <begin position="9"/>
        <end position="95"/>
    </location>
</feature>
<dbReference type="ZFIN" id="ZDB-GENE-131127-246">
    <property type="gene designation" value="si:ch211-15d5.12"/>
</dbReference>
<sequence length="277" mass="31027">MKLSNFEKTLAENVRRHRIIYDPNLHDHGDLELTQSAWNDISAATGKNEAVCRKAWKNLRDKFVRIKRKIHTNSKDPGSYRKIVAELGWLCQYVKHREKSLNAKDGCKGVTFEEFMKTDNLQMSSASGTSETGTSDNPSPLSLMPSSPVPSTPVLPTQSTLVPATSSTPPPPCPSSKCYPSPCLVSAFSVPNISPSPNASPSSSELMPKRKSTSEACLLNMLEQMEWTREKTPHQDSEDFRFASVVVDMLAKIDPRMKSEVKFKIYQMLYEAERTNK</sequence>
<dbReference type="InterPro" id="IPR039353">
    <property type="entry name" value="TF_Adf1"/>
</dbReference>
<evidence type="ECO:0000313" key="8">
    <source>
        <dbReference type="RefSeq" id="XP_021328838.1"/>
    </source>
</evidence>
<protein>
    <submittedName>
        <fullName evidence="5">Si:ch211-15d5.12</fullName>
    </submittedName>
    <submittedName>
        <fullName evidence="7 8">Transcription factor Adf-1</fullName>
    </submittedName>
</protein>
<dbReference type="EMBL" id="CR626962">
    <property type="status" value="NOT_ANNOTATED_CDS"/>
    <property type="molecule type" value="Genomic_DNA"/>
</dbReference>
<keyword evidence="1" id="KW-0539">Nucleus</keyword>
<feature type="compositionally biased region" description="Low complexity" evidence="2">
    <location>
        <begin position="154"/>
        <end position="167"/>
    </location>
</feature>
<dbReference type="AlphaFoldDB" id="A0A8M9PP83"/>
<dbReference type="OrthoDB" id="5803771at2759"/>
<dbReference type="OMA" id="VKFKIYQ"/>
<dbReference type="Proteomes" id="UP000000437">
    <property type="component" value="Chromosome 17"/>
</dbReference>
<keyword evidence="6" id="KW-1185">Reference proteome</keyword>
<dbReference type="PROSITE" id="PS51031">
    <property type="entry name" value="BESS"/>
    <property type="match status" value="1"/>
</dbReference>
<evidence type="ECO:0000256" key="2">
    <source>
        <dbReference type="SAM" id="MobiDB-lite"/>
    </source>
</evidence>
<evidence type="ECO:0000256" key="1">
    <source>
        <dbReference type="PROSITE-ProRule" id="PRU00371"/>
    </source>
</evidence>
<evidence type="ECO:0000259" key="4">
    <source>
        <dbReference type="PROSITE" id="PS51031"/>
    </source>
</evidence>
<name>A0A8M9PP83_DANRE</name>
<reference evidence="5" key="2">
    <citation type="submission" date="2015-11" db="UniProtKB">
        <authorList>
            <consortium name="Ensembl"/>
        </authorList>
    </citation>
    <scope>IDENTIFICATION</scope>
    <source>
        <strain evidence="5">Tuebingen</strain>
    </source>
</reference>
<accession>A0A8M9PP83</accession>
<dbReference type="KEGG" id="dre:110438041"/>
<dbReference type="GO" id="GO:0005667">
    <property type="term" value="C:transcription regulator complex"/>
    <property type="evidence" value="ECO:0000318"/>
    <property type="project" value="GO_Central"/>
</dbReference>
<reference evidence="7 8" key="3">
    <citation type="submission" date="2025-04" db="UniProtKB">
        <authorList>
            <consortium name="RefSeq"/>
        </authorList>
    </citation>
    <scope>IDENTIFICATION</scope>
    <source>
        <strain evidence="7 8">Tuebingen</strain>
    </source>
</reference>
<dbReference type="RefSeq" id="XP_021323091.1">
    <property type="nucleotide sequence ID" value="XM_021467416.2"/>
</dbReference>
<gene>
    <name evidence="7 8" type="primary">LOC110438041</name>
</gene>
<dbReference type="PROSITE" id="PS51029">
    <property type="entry name" value="MADF"/>
    <property type="match status" value="1"/>
</dbReference>
<feature type="region of interest" description="Disordered" evidence="2">
    <location>
        <begin position="121"/>
        <end position="173"/>
    </location>
</feature>
<dbReference type="PANTHER" id="PTHR12243">
    <property type="entry name" value="MADF DOMAIN TRANSCRIPTION FACTOR"/>
    <property type="match status" value="1"/>
</dbReference>